<dbReference type="PANTHER" id="PTHR30036">
    <property type="entry name" value="D-XYLOSE-BINDING PERIPLASMIC PROTEIN"/>
    <property type="match status" value="1"/>
</dbReference>
<evidence type="ECO:0000259" key="3">
    <source>
        <dbReference type="Pfam" id="PF13407"/>
    </source>
</evidence>
<dbReference type="AlphaFoldDB" id="A0A318DY60"/>
<dbReference type="InterPro" id="IPR028082">
    <property type="entry name" value="Peripla_BP_I"/>
</dbReference>
<dbReference type="Pfam" id="PF13407">
    <property type="entry name" value="Peripla_BP_4"/>
    <property type="match status" value="1"/>
</dbReference>
<reference evidence="4 5" key="1">
    <citation type="submission" date="2018-04" db="EMBL/GenBank/DDBJ databases">
        <title>Subsurface microbial communities from deep shales in Ohio and West Virginia, USA.</title>
        <authorList>
            <person name="Wrighton K."/>
        </authorList>
    </citation>
    <scope>NUCLEOTIDE SEQUENCE [LARGE SCALE GENOMIC DNA]</scope>
    <source>
        <strain evidence="4 5">MSL28</strain>
    </source>
</reference>
<comment type="subcellular location">
    <subcellularLocation>
        <location evidence="1">Cell envelope</location>
    </subcellularLocation>
</comment>
<dbReference type="SUPFAM" id="SSF53822">
    <property type="entry name" value="Periplasmic binding protein-like I"/>
    <property type="match status" value="1"/>
</dbReference>
<dbReference type="EMBL" id="QICM01000032">
    <property type="protein sequence ID" value="PXV62572.1"/>
    <property type="molecule type" value="Genomic_DNA"/>
</dbReference>
<evidence type="ECO:0000256" key="2">
    <source>
        <dbReference type="ARBA" id="ARBA00007639"/>
    </source>
</evidence>
<sequence length="329" mass="35553">MKKLTIVLLALLIAMTVGSGVIMAQEDYTILVMPKLVGIPYFNASETGALQAGEDLGVNVEYAGPTQADAAAQVKMIEDYITRGVDAIAVAPNDPAALSPVLKKAREEGILVLDWDTPADKKLVDYSVHQIDDQAYGEHIVDLLVEEMGTDEGDYAILTGGLSAANLNSWIDYGLDYAEEKYPDLNLVTERIPTDEKQQEAYSKTLNLLRAYPNLKGIIGISTPAPIGAAQAVEERGLSDEVAVVGTSLPNDSRPYLKSGALDVATLWEPDKLGYLTVYVALEALKGNEITDGMEVPEVGKIEVWEDGKTIIMGPPTDFTAENVDQFDF</sequence>
<dbReference type="CDD" id="cd06302">
    <property type="entry name" value="PBP1_LsrB_Quorum_Sensing-like"/>
    <property type="match status" value="1"/>
</dbReference>
<gene>
    <name evidence="4" type="ORF">C8C78_13230</name>
</gene>
<dbReference type="GO" id="GO:0030246">
    <property type="term" value="F:carbohydrate binding"/>
    <property type="evidence" value="ECO:0007669"/>
    <property type="project" value="TreeGrafter"/>
</dbReference>
<evidence type="ECO:0000313" key="5">
    <source>
        <dbReference type="Proteomes" id="UP000247389"/>
    </source>
</evidence>
<dbReference type="Gene3D" id="3.40.50.2300">
    <property type="match status" value="2"/>
</dbReference>
<protein>
    <submittedName>
        <fullName evidence="4">Monosaccharide ABC transporter substrate-binding protein (CUT2 family)</fullName>
    </submittedName>
</protein>
<dbReference type="InterPro" id="IPR025997">
    <property type="entry name" value="SBP_2_dom"/>
</dbReference>
<name>A0A318DY60_9FIRM</name>
<evidence type="ECO:0000313" key="4">
    <source>
        <dbReference type="EMBL" id="PXV62572.1"/>
    </source>
</evidence>
<accession>A0A318DY60</accession>
<evidence type="ECO:0000256" key="1">
    <source>
        <dbReference type="ARBA" id="ARBA00004196"/>
    </source>
</evidence>
<dbReference type="PANTHER" id="PTHR30036:SF7">
    <property type="entry name" value="ABC TRANSPORTER PERIPLASMIC-BINDING PROTEIN YPHF"/>
    <property type="match status" value="1"/>
</dbReference>
<dbReference type="Proteomes" id="UP000247389">
    <property type="component" value="Unassembled WGS sequence"/>
</dbReference>
<dbReference type="InterPro" id="IPR050555">
    <property type="entry name" value="Bact_Solute-Bind_Prot2"/>
</dbReference>
<dbReference type="GO" id="GO:0030288">
    <property type="term" value="C:outer membrane-bounded periplasmic space"/>
    <property type="evidence" value="ECO:0007669"/>
    <property type="project" value="TreeGrafter"/>
</dbReference>
<dbReference type="RefSeq" id="WP_110301199.1">
    <property type="nucleotide sequence ID" value="NZ_QICM01000032.1"/>
</dbReference>
<comment type="caution">
    <text evidence="4">The sequence shown here is derived from an EMBL/GenBank/DDBJ whole genome shotgun (WGS) entry which is preliminary data.</text>
</comment>
<comment type="similarity">
    <text evidence="2">Belongs to the bacterial solute-binding protein 2 family.</text>
</comment>
<feature type="domain" description="Periplasmic binding protein" evidence="3">
    <location>
        <begin position="30"/>
        <end position="289"/>
    </location>
</feature>
<proteinExistence type="inferred from homology"/>
<organism evidence="4 5">
    <name type="scientific">Halanaerobium congolense</name>
    <dbReference type="NCBI Taxonomy" id="54121"/>
    <lineage>
        <taxon>Bacteria</taxon>
        <taxon>Bacillati</taxon>
        <taxon>Bacillota</taxon>
        <taxon>Clostridia</taxon>
        <taxon>Halanaerobiales</taxon>
        <taxon>Halanaerobiaceae</taxon>
        <taxon>Halanaerobium</taxon>
    </lineage>
</organism>